<organism evidence="2 3">
    <name type="scientific">Pectobacterium atrosepticum (strain SCRI 1043 / ATCC BAA-672)</name>
    <name type="common">Erwinia carotovora subsp. atroseptica</name>
    <dbReference type="NCBI Taxonomy" id="218491"/>
    <lineage>
        <taxon>Bacteria</taxon>
        <taxon>Pseudomonadati</taxon>
        <taxon>Pseudomonadota</taxon>
        <taxon>Gammaproteobacteria</taxon>
        <taxon>Enterobacterales</taxon>
        <taxon>Pectobacteriaceae</taxon>
        <taxon>Pectobacterium</taxon>
    </lineage>
</organism>
<accession>Q6D6L0</accession>
<dbReference type="STRING" id="218491.ECA1671"/>
<keyword evidence="3" id="KW-1185">Reference proteome</keyword>
<reference evidence="2" key="1">
    <citation type="submission" date="2004-02" db="EMBL/GenBank/DDBJ databases">
        <title>The genome sequence of the enterobacterial phytopathogen Erwinia carotovora subsp. atroseptica SCRI1043 and functional genomic identification of novel virulence factors.</title>
        <authorList>
            <person name="Bell K.S."/>
            <person name="Sebaihia M."/>
            <person name="Pritchard L."/>
            <person name="Holden M."/>
            <person name="Hyman L.J."/>
            <person name="Holeva M.C."/>
            <person name="Thomson N.R."/>
            <person name="Bentley S.D."/>
            <person name="Churcher C."/>
            <person name="Mungall K."/>
            <person name="Atkin R."/>
            <person name="Bason N."/>
            <person name="Brooks K."/>
            <person name="Chillingworth T."/>
            <person name="Clark K."/>
            <person name="Doggett J."/>
            <person name="Fraser A."/>
            <person name="Hance Z."/>
            <person name="Hauser H."/>
            <person name="Jagels K."/>
            <person name="Moule S."/>
            <person name="Norbertczak H."/>
            <person name="Ormond D."/>
            <person name="Price C."/>
            <person name="Quail M.A."/>
            <person name="Sanders M."/>
            <person name="Walker D."/>
            <person name="Whitehead S."/>
            <person name="Salmond G.P.C."/>
            <person name="Birch P.R.J."/>
            <person name="Barrell B.G."/>
            <person name="Parkhill J."/>
            <person name="Toth I.K."/>
        </authorList>
    </citation>
    <scope>NUCLEOTIDE SEQUENCE</scope>
    <source>
        <strain evidence="2">SCRI1043</strain>
    </source>
</reference>
<keyword evidence="1" id="KW-0812">Transmembrane</keyword>
<keyword evidence="1" id="KW-1133">Transmembrane helix</keyword>
<gene>
    <name evidence="2" type="ordered locus">ECA1671</name>
</gene>
<dbReference type="AlphaFoldDB" id="Q6D6L0"/>
<protein>
    <recommendedName>
        <fullName evidence="4">Prophage protein</fullName>
    </recommendedName>
</protein>
<dbReference type="KEGG" id="eca:ECA1671"/>
<dbReference type="eggNOG" id="ENOG503374G">
    <property type="taxonomic scope" value="Bacteria"/>
</dbReference>
<sequence length="90" mass="10863">MELTLWLSVSLPIPFLKICIWLLLFCHIQQRRLIMFDNTPLELEEIIDQCRALIYAVVELDEPRAKEIFIFVLWERLDLLFRTFHAKETT</sequence>
<dbReference type="Proteomes" id="UP000007966">
    <property type="component" value="Chromosome"/>
</dbReference>
<proteinExistence type="predicted"/>
<dbReference type="HOGENOM" id="CLU_2438147_0_0_6"/>
<evidence type="ECO:0000313" key="3">
    <source>
        <dbReference type="Proteomes" id="UP000007966"/>
    </source>
</evidence>
<keyword evidence="1" id="KW-0472">Membrane</keyword>
<name>Q6D6L0_PECAS</name>
<evidence type="ECO:0000256" key="1">
    <source>
        <dbReference type="SAM" id="Phobius"/>
    </source>
</evidence>
<evidence type="ECO:0000313" key="2">
    <source>
        <dbReference type="EMBL" id="CAG74576.1"/>
    </source>
</evidence>
<evidence type="ECO:0008006" key="4">
    <source>
        <dbReference type="Google" id="ProtNLM"/>
    </source>
</evidence>
<feature type="transmembrane region" description="Helical" evidence="1">
    <location>
        <begin position="6"/>
        <end position="26"/>
    </location>
</feature>
<dbReference type="EMBL" id="BX950851">
    <property type="protein sequence ID" value="CAG74576.1"/>
    <property type="molecule type" value="Genomic_DNA"/>
</dbReference>